<dbReference type="OrthoDB" id="5366606at2759"/>
<gene>
    <name evidence="1" type="ORF">CALVIDRAFT_562456</name>
</gene>
<proteinExistence type="predicted"/>
<keyword evidence="2" id="KW-1185">Reference proteome</keyword>
<dbReference type="AlphaFoldDB" id="A0A167NTT8"/>
<name>A0A167NTT8_CALVF</name>
<dbReference type="Proteomes" id="UP000076738">
    <property type="component" value="Unassembled WGS sequence"/>
</dbReference>
<reference evidence="1 2" key="1">
    <citation type="journal article" date="2016" name="Mol. Biol. Evol.">
        <title>Comparative Genomics of Early-Diverging Mushroom-Forming Fungi Provides Insights into the Origins of Lignocellulose Decay Capabilities.</title>
        <authorList>
            <person name="Nagy L.G."/>
            <person name="Riley R."/>
            <person name="Tritt A."/>
            <person name="Adam C."/>
            <person name="Daum C."/>
            <person name="Floudas D."/>
            <person name="Sun H."/>
            <person name="Yadav J.S."/>
            <person name="Pangilinan J."/>
            <person name="Larsson K.H."/>
            <person name="Matsuura K."/>
            <person name="Barry K."/>
            <person name="Labutti K."/>
            <person name="Kuo R."/>
            <person name="Ohm R.A."/>
            <person name="Bhattacharya S.S."/>
            <person name="Shirouzu T."/>
            <person name="Yoshinaga Y."/>
            <person name="Martin F.M."/>
            <person name="Grigoriev I.V."/>
            <person name="Hibbett D.S."/>
        </authorList>
    </citation>
    <scope>NUCLEOTIDE SEQUENCE [LARGE SCALE GENOMIC DNA]</scope>
    <source>
        <strain evidence="1 2">TUFC12733</strain>
    </source>
</reference>
<organism evidence="1 2">
    <name type="scientific">Calocera viscosa (strain TUFC12733)</name>
    <dbReference type="NCBI Taxonomy" id="1330018"/>
    <lineage>
        <taxon>Eukaryota</taxon>
        <taxon>Fungi</taxon>
        <taxon>Dikarya</taxon>
        <taxon>Basidiomycota</taxon>
        <taxon>Agaricomycotina</taxon>
        <taxon>Dacrymycetes</taxon>
        <taxon>Dacrymycetales</taxon>
        <taxon>Dacrymycetaceae</taxon>
        <taxon>Calocera</taxon>
    </lineage>
</organism>
<evidence type="ECO:0000313" key="1">
    <source>
        <dbReference type="EMBL" id="KZO98065.1"/>
    </source>
</evidence>
<evidence type="ECO:0000313" key="2">
    <source>
        <dbReference type="Proteomes" id="UP000076738"/>
    </source>
</evidence>
<dbReference type="EMBL" id="KV417277">
    <property type="protein sequence ID" value="KZO98065.1"/>
    <property type="molecule type" value="Genomic_DNA"/>
</dbReference>
<sequence>MAPSEFFVVLQKGIAGGFAPPTPSAVYTLTASPENPTVVLAQSQTREDGSPYLSEAAAPKAVEKSSAQSKLDELYSILKELPTEQPIGSEDIYGLDTSIFFGSSDLEWRNGGPQGCGGGQSEVQASSQQKALFKRAVDIVESLAS</sequence>
<protein>
    <submittedName>
        <fullName evidence="1">Uncharacterized protein</fullName>
    </submittedName>
</protein>
<accession>A0A167NTT8</accession>